<accession>A0A6J7QJH5</accession>
<dbReference type="GO" id="GO:0004252">
    <property type="term" value="F:serine-type endopeptidase activity"/>
    <property type="evidence" value="ECO:0007669"/>
    <property type="project" value="InterPro"/>
</dbReference>
<organism evidence="7">
    <name type="scientific">freshwater metagenome</name>
    <dbReference type="NCBI Taxonomy" id="449393"/>
    <lineage>
        <taxon>unclassified sequences</taxon>
        <taxon>metagenomes</taxon>
        <taxon>ecological metagenomes</taxon>
    </lineage>
</organism>
<dbReference type="InterPro" id="IPR029058">
    <property type="entry name" value="AB_hydrolase_fold"/>
</dbReference>
<dbReference type="Pfam" id="PF02897">
    <property type="entry name" value="Peptidase_S9_N"/>
    <property type="match status" value="1"/>
</dbReference>
<dbReference type="EMBL" id="CAFBPN010000027">
    <property type="protein sequence ID" value="CAB5017777.1"/>
    <property type="molecule type" value="Genomic_DNA"/>
</dbReference>
<proteinExistence type="inferred from homology"/>
<protein>
    <submittedName>
        <fullName evidence="7">Unannotated protein</fullName>
    </submittedName>
</protein>
<dbReference type="Pfam" id="PF00326">
    <property type="entry name" value="Peptidase_S9"/>
    <property type="match status" value="1"/>
</dbReference>
<feature type="domain" description="Peptidase S9A N-terminal" evidence="6">
    <location>
        <begin position="13"/>
        <end position="408"/>
    </location>
</feature>
<dbReference type="GO" id="GO:0006508">
    <property type="term" value="P:proteolysis"/>
    <property type="evidence" value="ECO:0007669"/>
    <property type="project" value="UniProtKB-KW"/>
</dbReference>
<dbReference type="InterPro" id="IPR002470">
    <property type="entry name" value="Peptidase_S9A"/>
</dbReference>
<comment type="similarity">
    <text evidence="1">Belongs to the peptidase S9A family.</text>
</comment>
<keyword evidence="2" id="KW-0645">Protease</keyword>
<sequence>MTLYPDDVKLNAPIAPRQEHVWKRPTGDIQDPWAWLRNKNDPNTIAYLDEENAYAHQWFAQSEPSINTLFEEIKSRVQETDMSVPTQHGPWWYVSKTIEGMAYAMHCRGLSKETATEHTILDENAEAGEEEYFSLGVAEISADHSLLAWSYDIDGSEQYCMRIRNLVDGKDLPDTLHDTSYGGAAFSNNNEYLFYVVNDEALRPFRVMRHRIGEPQSSDVLVYEDLDERFFVGLGLTRSSNYIIIESACRTTSEAHIIDAHSPLTPPICARPREEGLEYSIDDWGTSFVVLTNLEAEDFCVHTAPHNAPGNWSILIEHISGRRITDINPFQKFLVVYEWQDAQPRIRLVFPDSSQHVVAVLNEPHDVELESNPEWTTQTLRIQYQSLITPNTVAEYDVVEKSLKTLKQTVVPNVDLSQYVATREWATSHDGTSVPIDIVRHRDTLQDGSAPAVLYGYGSYEISIAPHFSVTRFSLLDRGWVWAITHPRGGGEMGRRWYLGGQLLTKRNTFLDTIASAEHLVANKWARTGGIALYGGSAGGLLVGACINMAPHVFGAAVAAVPFVDVVSTMSDPTLPLTVTEWEEWGDPRSEPWASYMLSYSPYDNVEDKQYPPLYVTAGLNDPRVSYHEPAKWVAKLRSMQNNTSDIFFRCEMGAGHGGPSGRYEHWRDEAHTIAFMLQQLPTHSI</sequence>
<evidence type="ECO:0000259" key="5">
    <source>
        <dbReference type="Pfam" id="PF00326"/>
    </source>
</evidence>
<dbReference type="AlphaFoldDB" id="A0A6J7QJH5"/>
<dbReference type="Gene3D" id="2.130.10.120">
    <property type="entry name" value="Prolyl oligopeptidase, N-terminal domain"/>
    <property type="match status" value="1"/>
</dbReference>
<dbReference type="InterPro" id="IPR001375">
    <property type="entry name" value="Peptidase_S9_cat"/>
</dbReference>
<evidence type="ECO:0000256" key="1">
    <source>
        <dbReference type="ARBA" id="ARBA00005228"/>
    </source>
</evidence>
<dbReference type="InterPro" id="IPR023302">
    <property type="entry name" value="Pept_S9A_N"/>
</dbReference>
<dbReference type="Gene3D" id="3.40.50.1820">
    <property type="entry name" value="alpha/beta hydrolase"/>
    <property type="match status" value="1"/>
</dbReference>
<feature type="domain" description="Peptidase S9 prolyl oligopeptidase catalytic" evidence="5">
    <location>
        <begin position="466"/>
        <end position="681"/>
    </location>
</feature>
<keyword evidence="4" id="KW-0720">Serine protease</keyword>
<evidence type="ECO:0000256" key="4">
    <source>
        <dbReference type="ARBA" id="ARBA00022825"/>
    </source>
</evidence>
<evidence type="ECO:0000256" key="2">
    <source>
        <dbReference type="ARBA" id="ARBA00022670"/>
    </source>
</evidence>
<name>A0A6J7QJH5_9ZZZZ</name>
<reference evidence="7" key="1">
    <citation type="submission" date="2020-05" db="EMBL/GenBank/DDBJ databases">
        <authorList>
            <person name="Chiriac C."/>
            <person name="Salcher M."/>
            <person name="Ghai R."/>
            <person name="Kavagutti S V."/>
        </authorList>
    </citation>
    <scope>NUCLEOTIDE SEQUENCE</scope>
</reference>
<evidence type="ECO:0000259" key="6">
    <source>
        <dbReference type="Pfam" id="PF02897"/>
    </source>
</evidence>
<dbReference type="InterPro" id="IPR051543">
    <property type="entry name" value="Serine_Peptidase_S9A"/>
</dbReference>
<evidence type="ECO:0000313" key="7">
    <source>
        <dbReference type="EMBL" id="CAB5017777.1"/>
    </source>
</evidence>
<dbReference type="PANTHER" id="PTHR11757:SF19">
    <property type="entry name" value="PROLYL ENDOPEPTIDASE-LIKE"/>
    <property type="match status" value="1"/>
</dbReference>
<dbReference type="SUPFAM" id="SSF50993">
    <property type="entry name" value="Peptidase/esterase 'gauge' domain"/>
    <property type="match status" value="1"/>
</dbReference>
<dbReference type="PANTHER" id="PTHR11757">
    <property type="entry name" value="PROTEASE FAMILY S9A OLIGOPEPTIDASE"/>
    <property type="match status" value="1"/>
</dbReference>
<dbReference type="PRINTS" id="PR00862">
    <property type="entry name" value="PROLIGOPTASE"/>
</dbReference>
<dbReference type="SUPFAM" id="SSF53474">
    <property type="entry name" value="alpha/beta-Hydrolases"/>
    <property type="match status" value="1"/>
</dbReference>
<evidence type="ECO:0000256" key="3">
    <source>
        <dbReference type="ARBA" id="ARBA00022801"/>
    </source>
</evidence>
<gene>
    <name evidence="7" type="ORF">UFOPK4098_00676</name>
</gene>
<keyword evidence="3" id="KW-0378">Hydrolase</keyword>